<sequence>MFDTICSLPLTSDLFAQALNPSEPIVAVGLASGHVQSFKLPPAPASAESSPGPDEAPVQPFGRRRSSTASENGLGEVETAWRTRRHKGSCRCLAYSLNGEILYSAGTDELVKAARSEDGRVIGKFAIPEVDGKPDPPTTLHILTPQTLLLGTDSSALYLYDLRDSKPVTAALKPSQTHRPHDDYISSITPLPPSSTSTSGLPKQFLTAGGTTIAVTDLRKGVISRSEDQEDELTSSLFVSGLKAGGTSQGEKVLVGGAGGVITLWEKGVWDDQDERIVVDKLGESVDCLAKVPEGVGGLAHQRQQKLVAVGLADGRVRFVRVGPNRVVQDMDVKHDDIEGVVALGFDVAGRMVSGGGQVVKVWREAPELKKSVSLNGGKRVVGSDSEEDSDGGEEDSSADEKPKSKRKKRKRGKGKDKSGGQQTMAFNID</sequence>
<evidence type="ECO:0000256" key="4">
    <source>
        <dbReference type="ARBA" id="ARBA00039238"/>
    </source>
</evidence>
<evidence type="ECO:0000256" key="2">
    <source>
        <dbReference type="ARBA" id="ARBA00022574"/>
    </source>
</evidence>
<dbReference type="AlphaFoldDB" id="A0A8H7AIY9"/>
<dbReference type="Proteomes" id="UP000606974">
    <property type="component" value="Unassembled WGS sequence"/>
</dbReference>
<dbReference type="InterPro" id="IPR036322">
    <property type="entry name" value="WD40_repeat_dom_sf"/>
</dbReference>
<reference evidence="7" key="1">
    <citation type="submission" date="2020-02" db="EMBL/GenBank/DDBJ databases">
        <authorList>
            <person name="Palmer J.M."/>
        </authorList>
    </citation>
    <scope>NUCLEOTIDE SEQUENCE</scope>
    <source>
        <strain evidence="7">EPUS1.4</strain>
        <tissue evidence="7">Thallus</tissue>
    </source>
</reference>
<proteinExistence type="inferred from homology"/>
<dbReference type="OrthoDB" id="2288928at2759"/>
<dbReference type="PANTHER" id="PTHR44019:SF20">
    <property type="entry name" value="WD REPEAT-CONTAINING PROTEIN 55"/>
    <property type="match status" value="1"/>
</dbReference>
<dbReference type="PANTHER" id="PTHR44019">
    <property type="entry name" value="WD REPEAT-CONTAINING PROTEIN 55"/>
    <property type="match status" value="1"/>
</dbReference>
<feature type="compositionally biased region" description="Basic residues" evidence="6">
    <location>
        <begin position="404"/>
        <end position="415"/>
    </location>
</feature>
<keyword evidence="2" id="KW-0853">WD repeat</keyword>
<comment type="caution">
    <text evidence="7">The sequence shown here is derived from an EMBL/GenBank/DDBJ whole genome shotgun (WGS) entry which is preliminary data.</text>
</comment>
<comment type="similarity">
    <text evidence="1">Belongs to the WD repeat WDR55 family.</text>
</comment>
<organism evidence="7 8">
    <name type="scientific">Endocarpon pusillum</name>
    <dbReference type="NCBI Taxonomy" id="364733"/>
    <lineage>
        <taxon>Eukaryota</taxon>
        <taxon>Fungi</taxon>
        <taxon>Dikarya</taxon>
        <taxon>Ascomycota</taxon>
        <taxon>Pezizomycotina</taxon>
        <taxon>Eurotiomycetes</taxon>
        <taxon>Chaetothyriomycetidae</taxon>
        <taxon>Verrucariales</taxon>
        <taxon>Verrucariaceae</taxon>
        <taxon>Endocarpon</taxon>
    </lineage>
</organism>
<dbReference type="Gene3D" id="2.130.10.10">
    <property type="entry name" value="YVTN repeat-like/Quinoprotein amine dehydrogenase"/>
    <property type="match status" value="1"/>
</dbReference>
<keyword evidence="8" id="KW-1185">Reference proteome</keyword>
<evidence type="ECO:0000256" key="5">
    <source>
        <dbReference type="ARBA" id="ARBA00039514"/>
    </source>
</evidence>
<dbReference type="InterPro" id="IPR050505">
    <property type="entry name" value="WDR55/POC1"/>
</dbReference>
<feature type="region of interest" description="Disordered" evidence="6">
    <location>
        <begin position="375"/>
        <end position="430"/>
    </location>
</feature>
<name>A0A8H7AIY9_9EURO</name>
<dbReference type="InterPro" id="IPR015943">
    <property type="entry name" value="WD40/YVTN_repeat-like_dom_sf"/>
</dbReference>
<evidence type="ECO:0000313" key="7">
    <source>
        <dbReference type="EMBL" id="KAF7509009.1"/>
    </source>
</evidence>
<keyword evidence="3" id="KW-0677">Repeat</keyword>
<accession>A0A8H7AIY9</accession>
<evidence type="ECO:0000256" key="1">
    <source>
        <dbReference type="ARBA" id="ARBA00007625"/>
    </source>
</evidence>
<feature type="compositionally biased region" description="Low complexity" evidence="6">
    <location>
        <begin position="45"/>
        <end position="57"/>
    </location>
</feature>
<feature type="region of interest" description="Disordered" evidence="6">
    <location>
        <begin position="41"/>
        <end position="76"/>
    </location>
</feature>
<protein>
    <recommendedName>
        <fullName evidence="4">WD repeat-containing protein JIP5</fullName>
    </recommendedName>
    <alternativeName>
        <fullName evidence="5">WD repeat-containing protein jip5</fullName>
    </alternativeName>
</protein>
<evidence type="ECO:0000256" key="6">
    <source>
        <dbReference type="SAM" id="MobiDB-lite"/>
    </source>
</evidence>
<feature type="compositionally biased region" description="Acidic residues" evidence="6">
    <location>
        <begin position="385"/>
        <end position="398"/>
    </location>
</feature>
<dbReference type="SUPFAM" id="SSF50978">
    <property type="entry name" value="WD40 repeat-like"/>
    <property type="match status" value="1"/>
</dbReference>
<gene>
    <name evidence="7" type="primary">JIP5</name>
    <name evidence="7" type="ORF">GJ744_008404</name>
</gene>
<evidence type="ECO:0000256" key="3">
    <source>
        <dbReference type="ARBA" id="ARBA00022737"/>
    </source>
</evidence>
<dbReference type="EMBL" id="JAACFV010000046">
    <property type="protein sequence ID" value="KAF7509009.1"/>
    <property type="molecule type" value="Genomic_DNA"/>
</dbReference>
<evidence type="ECO:0000313" key="8">
    <source>
        <dbReference type="Proteomes" id="UP000606974"/>
    </source>
</evidence>